<evidence type="ECO:0008006" key="3">
    <source>
        <dbReference type="Google" id="ProtNLM"/>
    </source>
</evidence>
<reference evidence="1 2" key="1">
    <citation type="journal article" date="2014" name="Nature">
        <title>Sequential evolution of bacterial morphology by co-option of a developmental regulator.</title>
        <authorList>
            <person name="Jiang C."/>
            <person name="Brown P.J."/>
            <person name="Ducret A."/>
            <person name="Brun Y.V."/>
        </authorList>
    </citation>
    <scope>NUCLEOTIDE SEQUENCE [LARGE SCALE GENOMIC DNA]</scope>
    <source>
        <strain evidence="1 2">DSM 16100</strain>
    </source>
</reference>
<dbReference type="Proteomes" id="UP000017837">
    <property type="component" value="Unassembled WGS sequence"/>
</dbReference>
<dbReference type="Pfam" id="PF01244">
    <property type="entry name" value="Peptidase_M19"/>
    <property type="match status" value="1"/>
</dbReference>
<dbReference type="AlphaFoldDB" id="V4P9A8"/>
<gene>
    <name evidence="1" type="ORF">ABENE_12355</name>
</gene>
<dbReference type="GO" id="GO:0006508">
    <property type="term" value="P:proteolysis"/>
    <property type="evidence" value="ECO:0007669"/>
    <property type="project" value="InterPro"/>
</dbReference>
<dbReference type="InterPro" id="IPR032466">
    <property type="entry name" value="Metal_Hydrolase"/>
</dbReference>
<dbReference type="STRING" id="1121022.GCA_000376105_03116"/>
<dbReference type="PROSITE" id="PS51365">
    <property type="entry name" value="RENAL_DIPEPTIDASE_2"/>
    <property type="match status" value="1"/>
</dbReference>
<dbReference type="PATRIC" id="fig|1121022.4.peg.2505"/>
<sequence>MDTLPSSRALSSFPEGLTDAIVCDMTCPQSPAGPLQIPDFDDCMAYRRQNGMTFTSVTIASDELTIEGPVRWLAGSRNHVLSQPDRYVLADSVADIRRAHAEGKSAINFHFQGTNSLLGDLDMVETYRRLGIGHMLLAYNARNLVGDGCHEDSDVGLSRFGKALVAEMNRVRMMVDVTHTGFRTSMEAIEHSTAPVVFTHSNAHALWDHQRNITDEQAKACAQTGGVIGINGVGLFLSEARFDMSAETIGRHIDYFAELVGPQHLGLGLDSVFNIPHFLANFAGVGRDKKYPVGGYLTSNKPSFAGPEVIPEVVKWLLARGWSSADVRGVLGENWLRVLENVWGA</sequence>
<dbReference type="RefSeq" id="WP_018082785.1">
    <property type="nucleotide sequence ID" value="NZ_AQWM01000018.1"/>
</dbReference>
<evidence type="ECO:0000313" key="1">
    <source>
        <dbReference type="EMBL" id="ESQ90507.1"/>
    </source>
</evidence>
<dbReference type="PANTHER" id="PTHR10443:SF12">
    <property type="entry name" value="DIPEPTIDASE"/>
    <property type="match status" value="1"/>
</dbReference>
<accession>V4P9A8</accession>
<protein>
    <recommendedName>
        <fullName evidence="3">Peptidase M19</fullName>
    </recommendedName>
</protein>
<keyword evidence="2" id="KW-1185">Reference proteome</keyword>
<dbReference type="PANTHER" id="PTHR10443">
    <property type="entry name" value="MICROSOMAL DIPEPTIDASE"/>
    <property type="match status" value="1"/>
</dbReference>
<organism evidence="1 2">
    <name type="scientific">Asticcacaulis benevestitus DSM 16100 = ATCC BAA-896</name>
    <dbReference type="NCBI Taxonomy" id="1121022"/>
    <lineage>
        <taxon>Bacteria</taxon>
        <taxon>Pseudomonadati</taxon>
        <taxon>Pseudomonadota</taxon>
        <taxon>Alphaproteobacteria</taxon>
        <taxon>Caulobacterales</taxon>
        <taxon>Caulobacteraceae</taxon>
        <taxon>Asticcacaulis</taxon>
    </lineage>
</organism>
<dbReference type="OrthoDB" id="9804920at2"/>
<dbReference type="Gene3D" id="3.20.20.140">
    <property type="entry name" value="Metal-dependent hydrolases"/>
    <property type="match status" value="1"/>
</dbReference>
<name>V4P9A8_9CAUL</name>
<proteinExistence type="predicted"/>
<comment type="caution">
    <text evidence="1">The sequence shown here is derived from an EMBL/GenBank/DDBJ whole genome shotgun (WGS) entry which is preliminary data.</text>
</comment>
<dbReference type="GO" id="GO:0070573">
    <property type="term" value="F:metallodipeptidase activity"/>
    <property type="evidence" value="ECO:0007669"/>
    <property type="project" value="InterPro"/>
</dbReference>
<dbReference type="InterPro" id="IPR008257">
    <property type="entry name" value="Pept_M19"/>
</dbReference>
<dbReference type="EMBL" id="AWGB01000023">
    <property type="protein sequence ID" value="ESQ90507.1"/>
    <property type="molecule type" value="Genomic_DNA"/>
</dbReference>
<evidence type="ECO:0000313" key="2">
    <source>
        <dbReference type="Proteomes" id="UP000017837"/>
    </source>
</evidence>
<dbReference type="SUPFAM" id="SSF51556">
    <property type="entry name" value="Metallo-dependent hydrolases"/>
    <property type="match status" value="1"/>
</dbReference>
<dbReference type="eggNOG" id="COG2355">
    <property type="taxonomic scope" value="Bacteria"/>
</dbReference>